<dbReference type="InterPro" id="IPR000270">
    <property type="entry name" value="PB1_dom"/>
</dbReference>
<evidence type="ECO:0000256" key="1">
    <source>
        <dbReference type="SAM" id="MobiDB-lite"/>
    </source>
</evidence>
<keyword evidence="4" id="KW-1185">Reference proteome</keyword>
<evidence type="ECO:0000313" key="4">
    <source>
        <dbReference type="Proteomes" id="UP001153365"/>
    </source>
</evidence>
<feature type="compositionally biased region" description="Polar residues" evidence="1">
    <location>
        <begin position="497"/>
        <end position="514"/>
    </location>
</feature>
<sequence length="674" mass="73931">MASRPVSELKVRYRSIVRKVPLVDYQSAPIWANLSHEIQLRFGIPYEPIGLSYTDDDGDIITISSQMELDELWREIEISAQVKANGNSFAKFGLTLLNSIIASEPREIPNFLRSSGESNRAFGRFGNHPFSTQTFSSALPLHESIAKNSETNGLINTRKRDDEPLCGPSSTLPMFPDPPEELAPETSINDNQPQESHRLSARFLAENMAPVLMAIATGAASPELRRTFHGYADTMSETLNQMSRTLKLVYGQLQEPIGGSKTPASPLSRNNAVETDANSDFLPSPASPIGLSLRSSLAPWHPNAWERPLASCEAPLSLPPDTPQVCAASHRSSSTAPCEVPPRMSPWMSPTQNYHANHRRPTANLEKGFRMVAEGIYSPLSADGSVNCGNQSQHENESNSMNDHESDRSVTSFICPAPRSQPSGAQVLSGGPSPSDILIQSTKTPSSVLFGDCERHKPLSAVPSSGFSGQYLARIPDDLRHLLLEKRFLNHKDHSQIKSTSNWGPNNHQASEPASSKKKIPDSGWSGVSEERCASSNCSTPLLVSAVRCSSISSSPTLGNAAAREVTLDSHRSSASEEDLWGAPGKYNILKEDSYNSTSFNYAGSPNYENPSERNNPKALNVFHGAYRYAKPSRNAEGSRYQGKQRENWIDVDRDWVVGSDSNAHRNKRSDFSW</sequence>
<evidence type="ECO:0000259" key="2">
    <source>
        <dbReference type="PROSITE" id="PS51745"/>
    </source>
</evidence>
<comment type="caution">
    <text evidence="3">The sequence shown here is derived from an EMBL/GenBank/DDBJ whole genome shotgun (WGS) entry which is preliminary data.</text>
</comment>
<dbReference type="Pfam" id="PF00564">
    <property type="entry name" value="PB1"/>
    <property type="match status" value="1"/>
</dbReference>
<dbReference type="Proteomes" id="UP001153365">
    <property type="component" value="Unassembled WGS sequence"/>
</dbReference>
<evidence type="ECO:0000313" key="3">
    <source>
        <dbReference type="EMBL" id="CAH7683727.1"/>
    </source>
</evidence>
<dbReference type="EMBL" id="CALTRL010004876">
    <property type="protein sequence ID" value="CAH7683727.1"/>
    <property type="molecule type" value="Genomic_DNA"/>
</dbReference>
<feature type="region of interest" description="Disordered" evidence="1">
    <location>
        <begin position="384"/>
        <end position="432"/>
    </location>
</feature>
<gene>
    <name evidence="3" type="ORF">PPACK8108_LOCUS17417</name>
</gene>
<dbReference type="PROSITE" id="PS51745">
    <property type="entry name" value="PB1"/>
    <property type="match status" value="1"/>
</dbReference>
<dbReference type="Gene3D" id="3.10.20.90">
    <property type="entry name" value="Phosphatidylinositol 3-kinase Catalytic Subunit, Chain A, domain 1"/>
    <property type="match status" value="1"/>
</dbReference>
<feature type="domain" description="PB1" evidence="2">
    <location>
        <begin position="6"/>
        <end position="83"/>
    </location>
</feature>
<dbReference type="CDD" id="cd05992">
    <property type="entry name" value="PB1"/>
    <property type="match status" value="1"/>
</dbReference>
<dbReference type="AlphaFoldDB" id="A0AAV0BBZ7"/>
<dbReference type="InterPro" id="IPR053793">
    <property type="entry name" value="PB1-like"/>
</dbReference>
<protein>
    <submittedName>
        <fullName evidence="3">Expressed protein</fullName>
    </submittedName>
</protein>
<feature type="region of interest" description="Disordered" evidence="1">
    <location>
        <begin position="495"/>
        <end position="526"/>
    </location>
</feature>
<name>A0AAV0BBZ7_PHAPC</name>
<accession>A0AAV0BBZ7</accession>
<organism evidence="3 4">
    <name type="scientific">Phakopsora pachyrhizi</name>
    <name type="common">Asian soybean rust disease fungus</name>
    <dbReference type="NCBI Taxonomy" id="170000"/>
    <lineage>
        <taxon>Eukaryota</taxon>
        <taxon>Fungi</taxon>
        <taxon>Dikarya</taxon>
        <taxon>Basidiomycota</taxon>
        <taxon>Pucciniomycotina</taxon>
        <taxon>Pucciniomycetes</taxon>
        <taxon>Pucciniales</taxon>
        <taxon>Phakopsoraceae</taxon>
        <taxon>Phakopsora</taxon>
    </lineage>
</organism>
<dbReference type="SUPFAM" id="SSF54277">
    <property type="entry name" value="CAD &amp; PB1 domains"/>
    <property type="match status" value="1"/>
</dbReference>
<proteinExistence type="predicted"/>
<feature type="region of interest" description="Disordered" evidence="1">
    <location>
        <begin position="155"/>
        <end position="195"/>
    </location>
</feature>
<reference evidence="3" key="1">
    <citation type="submission" date="2022-06" db="EMBL/GenBank/DDBJ databases">
        <authorList>
            <consortium name="SYNGENTA / RWTH Aachen University"/>
        </authorList>
    </citation>
    <scope>NUCLEOTIDE SEQUENCE</scope>
</reference>
<feature type="compositionally biased region" description="Basic and acidic residues" evidence="1">
    <location>
        <begin position="394"/>
        <end position="408"/>
    </location>
</feature>